<evidence type="ECO:0000313" key="1">
    <source>
        <dbReference type="EMBL" id="GFG34216.1"/>
    </source>
</evidence>
<proteinExistence type="predicted"/>
<protein>
    <submittedName>
        <fullName evidence="1">Uncharacterized protein</fullName>
    </submittedName>
</protein>
<dbReference type="Proteomes" id="UP000502823">
    <property type="component" value="Unassembled WGS sequence"/>
</dbReference>
<organism evidence="1 2">
    <name type="scientific">Coptotermes formosanus</name>
    <name type="common">Formosan subterranean termite</name>
    <dbReference type="NCBI Taxonomy" id="36987"/>
    <lineage>
        <taxon>Eukaryota</taxon>
        <taxon>Metazoa</taxon>
        <taxon>Ecdysozoa</taxon>
        <taxon>Arthropoda</taxon>
        <taxon>Hexapoda</taxon>
        <taxon>Insecta</taxon>
        <taxon>Pterygota</taxon>
        <taxon>Neoptera</taxon>
        <taxon>Polyneoptera</taxon>
        <taxon>Dictyoptera</taxon>
        <taxon>Blattodea</taxon>
        <taxon>Blattoidea</taxon>
        <taxon>Termitoidae</taxon>
        <taxon>Rhinotermitidae</taxon>
        <taxon>Coptotermes</taxon>
    </lineage>
</organism>
<comment type="caution">
    <text evidence="1">The sequence shown here is derived from an EMBL/GenBank/DDBJ whole genome shotgun (WGS) entry which is preliminary data.</text>
</comment>
<gene>
    <name evidence="1" type="ORF">Cfor_00480</name>
</gene>
<reference evidence="2" key="1">
    <citation type="submission" date="2020-01" db="EMBL/GenBank/DDBJ databases">
        <title>Draft genome sequence of the Termite Coptotermes fromosanus.</title>
        <authorList>
            <person name="Itakura S."/>
            <person name="Yosikawa Y."/>
            <person name="Umezawa K."/>
        </authorList>
    </citation>
    <scope>NUCLEOTIDE SEQUENCE [LARGE SCALE GENOMIC DNA]</scope>
</reference>
<sequence length="120" mass="13663">MISYSKRLTLSGQFERMEWNGKTIHEFLEQSEQFGKICQWMDSNLVKITTLLKLSGKASFFVRGPSSTASILVYPAACGKTEKSECPKQFLDRCWVLRSKTFKASCDPDEQRILGEEAGR</sequence>
<accession>A0A6L2PPA0</accession>
<evidence type="ECO:0000313" key="2">
    <source>
        <dbReference type="Proteomes" id="UP000502823"/>
    </source>
</evidence>
<dbReference type="EMBL" id="BLKM01005410">
    <property type="protein sequence ID" value="GFG34216.1"/>
    <property type="molecule type" value="Genomic_DNA"/>
</dbReference>
<name>A0A6L2PPA0_COPFO</name>
<dbReference type="InParanoid" id="A0A6L2PPA0"/>
<feature type="non-terminal residue" evidence="1">
    <location>
        <position position="120"/>
    </location>
</feature>
<keyword evidence="2" id="KW-1185">Reference proteome</keyword>
<dbReference type="AlphaFoldDB" id="A0A6L2PPA0"/>